<evidence type="ECO:0000256" key="6">
    <source>
        <dbReference type="RuleBase" id="RU361124"/>
    </source>
</evidence>
<feature type="domain" description="Enhancer of polycomb-like N-terminal" evidence="9">
    <location>
        <begin position="42"/>
        <end position="117"/>
    </location>
</feature>
<dbReference type="GO" id="GO:0035267">
    <property type="term" value="C:NuA4 histone acetyltransferase complex"/>
    <property type="evidence" value="ECO:0007669"/>
    <property type="project" value="InterPro"/>
</dbReference>
<reference evidence="10" key="1">
    <citation type="submission" date="2023-08" db="EMBL/GenBank/DDBJ databases">
        <authorList>
            <person name="Audoor S."/>
            <person name="Bilcke G."/>
        </authorList>
    </citation>
    <scope>NUCLEOTIDE SEQUENCE</scope>
</reference>
<dbReference type="AlphaFoldDB" id="A0AAD2G4J3"/>
<keyword evidence="11" id="KW-1185">Reference proteome</keyword>
<gene>
    <name evidence="10" type="ORF">CYCCA115_LOCUS19676</name>
</gene>
<feature type="coiled-coil region" evidence="7">
    <location>
        <begin position="338"/>
        <end position="371"/>
    </location>
</feature>
<feature type="compositionally biased region" description="Low complexity" evidence="8">
    <location>
        <begin position="419"/>
        <end position="432"/>
    </location>
</feature>
<sequence length="623" mass="70779">MASSNTMNGVAALNVYKKVAVIRKSTDVLTYEDGEGNTKSISDLHLAAGASTPHLKVKKQKGDIPVPKIKDVKSYKTDISATYKAPLSFVRYQKPSAQELFEKTEYVMDAEDEVWLINNAKFGGSIPEPVPPAVVVEEVEAKVIPEVKAAVEEAMKVDNDTATNDATNDTTSKAQNSAQNSEESESRKRSLEQREQTQTQQAPQSEQQQKQPEHKKTMELPLFMFEIMIDVMEKATAFDTIIRKDHAEKLILERLPKLYHMYPVKATAGVVKIKDVVQDVYNYWVSKRSKLKRPLLRRFWPVTSSDDTNPHLVFRPREKEKYKLRKKRQNDMDTYRKMQLLKQDFEHLRELVQLVKKREELNQSFILLQREWFRQKIYDYVDTSGAPRVSDTLSKKELDELLKLELPYDLNGGRRVRRTSTTMSGSNGTTTSANGLFLQGTGTNAIPKIIAGQNHGEPAPNFLQPLETREQYVMDWDYSVPHVTAYVDSLPEPTFRYRHRPRMGRGGRIMIDRLPLPPNPNATTFLRACGQPTASQLEKRGPVDIMPPPLDYDALRKKVDTIAMTALQEEYDTLTSPRPAGKGGATPMVDEENDGTTVVVSMKDWLSTDEQLWGEERYALGPI</sequence>
<feature type="compositionally biased region" description="Low complexity" evidence="8">
    <location>
        <begin position="196"/>
        <end position="210"/>
    </location>
</feature>
<comment type="subcellular location">
    <subcellularLocation>
        <location evidence="1 6">Nucleus</location>
    </subcellularLocation>
</comment>
<protein>
    <recommendedName>
        <fullName evidence="6">Enhancer of polycomb-like protein</fullName>
    </recommendedName>
</protein>
<feature type="compositionally biased region" description="Basic and acidic residues" evidence="8">
    <location>
        <begin position="184"/>
        <end position="195"/>
    </location>
</feature>
<dbReference type="Proteomes" id="UP001295423">
    <property type="component" value="Unassembled WGS sequence"/>
</dbReference>
<comment type="caution">
    <text evidence="10">The sequence shown here is derived from an EMBL/GenBank/DDBJ whole genome shotgun (WGS) entry which is preliminary data.</text>
</comment>
<keyword evidence="5 6" id="KW-0539">Nucleus</keyword>
<evidence type="ECO:0000256" key="4">
    <source>
        <dbReference type="ARBA" id="ARBA00023163"/>
    </source>
</evidence>
<comment type="similarity">
    <text evidence="2 6">Belongs to the enhancer of polycomb family.</text>
</comment>
<dbReference type="GO" id="GO:0005634">
    <property type="term" value="C:nucleus"/>
    <property type="evidence" value="ECO:0007669"/>
    <property type="project" value="UniProtKB-SubCell"/>
</dbReference>
<dbReference type="Pfam" id="PF10513">
    <property type="entry name" value="EPL1"/>
    <property type="match status" value="1"/>
</dbReference>
<evidence type="ECO:0000256" key="7">
    <source>
        <dbReference type="SAM" id="Coils"/>
    </source>
</evidence>
<keyword evidence="3 6" id="KW-0805">Transcription regulation</keyword>
<feature type="region of interest" description="Disordered" evidence="8">
    <location>
        <begin position="416"/>
        <end position="436"/>
    </location>
</feature>
<evidence type="ECO:0000256" key="2">
    <source>
        <dbReference type="ARBA" id="ARBA00008035"/>
    </source>
</evidence>
<proteinExistence type="inferred from homology"/>
<keyword evidence="7" id="KW-0175">Coiled coil</keyword>
<feature type="compositionally biased region" description="Low complexity" evidence="8">
    <location>
        <begin position="160"/>
        <end position="181"/>
    </location>
</feature>
<evidence type="ECO:0000313" key="10">
    <source>
        <dbReference type="EMBL" id="CAJ1962415.1"/>
    </source>
</evidence>
<dbReference type="EMBL" id="CAKOGP040002103">
    <property type="protein sequence ID" value="CAJ1962415.1"/>
    <property type="molecule type" value="Genomic_DNA"/>
</dbReference>
<dbReference type="InterPro" id="IPR024943">
    <property type="entry name" value="Enhancer_polycomb"/>
</dbReference>
<evidence type="ECO:0000313" key="11">
    <source>
        <dbReference type="Proteomes" id="UP001295423"/>
    </source>
</evidence>
<evidence type="ECO:0000256" key="5">
    <source>
        <dbReference type="ARBA" id="ARBA00023242"/>
    </source>
</evidence>
<evidence type="ECO:0000256" key="1">
    <source>
        <dbReference type="ARBA" id="ARBA00004123"/>
    </source>
</evidence>
<dbReference type="GO" id="GO:0006357">
    <property type="term" value="P:regulation of transcription by RNA polymerase II"/>
    <property type="evidence" value="ECO:0007669"/>
    <property type="project" value="InterPro"/>
</dbReference>
<dbReference type="PANTHER" id="PTHR14898">
    <property type="entry name" value="ENHANCER OF POLYCOMB"/>
    <property type="match status" value="1"/>
</dbReference>
<evidence type="ECO:0000259" key="9">
    <source>
        <dbReference type="Pfam" id="PF10513"/>
    </source>
</evidence>
<feature type="region of interest" description="Disordered" evidence="8">
    <location>
        <begin position="159"/>
        <end position="215"/>
    </location>
</feature>
<evidence type="ECO:0000256" key="3">
    <source>
        <dbReference type="ARBA" id="ARBA00023015"/>
    </source>
</evidence>
<organism evidence="10 11">
    <name type="scientific">Cylindrotheca closterium</name>
    <dbReference type="NCBI Taxonomy" id="2856"/>
    <lineage>
        <taxon>Eukaryota</taxon>
        <taxon>Sar</taxon>
        <taxon>Stramenopiles</taxon>
        <taxon>Ochrophyta</taxon>
        <taxon>Bacillariophyta</taxon>
        <taxon>Bacillariophyceae</taxon>
        <taxon>Bacillariophycidae</taxon>
        <taxon>Bacillariales</taxon>
        <taxon>Bacillariaceae</taxon>
        <taxon>Cylindrotheca</taxon>
    </lineage>
</organism>
<name>A0AAD2G4J3_9STRA</name>
<keyword evidence="4 6" id="KW-0804">Transcription</keyword>
<accession>A0AAD2G4J3</accession>
<dbReference type="InterPro" id="IPR019542">
    <property type="entry name" value="Enhancer_polycomb-like_N"/>
</dbReference>
<evidence type="ECO:0000256" key="8">
    <source>
        <dbReference type="SAM" id="MobiDB-lite"/>
    </source>
</evidence>